<dbReference type="PROSITE" id="PS50937">
    <property type="entry name" value="HTH_MERR_2"/>
    <property type="match status" value="1"/>
</dbReference>
<dbReference type="InterPro" id="IPR036594">
    <property type="entry name" value="Meth_synthase_dom"/>
</dbReference>
<comment type="caution">
    <text evidence="8">The sequence shown here is derived from an EMBL/GenBank/DDBJ whole genome shotgun (WGS) entry which is preliminary data.</text>
</comment>
<feature type="region of interest" description="Disordered" evidence="5">
    <location>
        <begin position="1"/>
        <end position="21"/>
    </location>
</feature>
<feature type="compositionally biased region" description="Polar residues" evidence="5">
    <location>
        <begin position="1"/>
        <end position="17"/>
    </location>
</feature>
<keyword evidence="11" id="KW-1185">Reference proteome</keyword>
<dbReference type="OrthoDB" id="9800334at2"/>
<evidence type="ECO:0000259" key="7">
    <source>
        <dbReference type="PROSITE" id="PS51332"/>
    </source>
</evidence>
<keyword evidence="2" id="KW-0805">Transcription regulation</keyword>
<evidence type="ECO:0000256" key="2">
    <source>
        <dbReference type="ARBA" id="ARBA00023015"/>
    </source>
</evidence>
<name>A0A4R3L6A9_9BURK</name>
<dbReference type="InterPro" id="IPR000551">
    <property type="entry name" value="MerR-type_HTH_dom"/>
</dbReference>
<dbReference type="GO" id="GO:0003677">
    <property type="term" value="F:DNA binding"/>
    <property type="evidence" value="ECO:0007669"/>
    <property type="project" value="UniProtKB-KW"/>
</dbReference>
<dbReference type="InterPro" id="IPR047057">
    <property type="entry name" value="MerR_fam"/>
</dbReference>
<proteinExistence type="predicted"/>
<evidence type="ECO:0000256" key="5">
    <source>
        <dbReference type="SAM" id="MobiDB-lite"/>
    </source>
</evidence>
<dbReference type="InterPro" id="IPR036724">
    <property type="entry name" value="Cobalamin-bd_sf"/>
</dbReference>
<dbReference type="GO" id="GO:0003700">
    <property type="term" value="F:DNA-binding transcription factor activity"/>
    <property type="evidence" value="ECO:0007669"/>
    <property type="project" value="InterPro"/>
</dbReference>
<dbReference type="Proteomes" id="UP000295536">
    <property type="component" value="Unassembled WGS sequence"/>
</dbReference>
<dbReference type="Gene3D" id="1.10.1660.10">
    <property type="match status" value="1"/>
</dbReference>
<evidence type="ECO:0000313" key="8">
    <source>
        <dbReference type="EMBL" id="TCS95401.1"/>
    </source>
</evidence>
<dbReference type="PANTHER" id="PTHR30204">
    <property type="entry name" value="REDOX-CYCLING DRUG-SENSING TRANSCRIPTIONAL ACTIVATOR SOXR"/>
    <property type="match status" value="1"/>
</dbReference>
<reference evidence="8 10" key="1">
    <citation type="submission" date="2019-03" db="EMBL/GenBank/DDBJ databases">
        <title>Genomic Encyclopedia of Type Strains, Phase IV (KMG-IV): sequencing the most valuable type-strain genomes for metagenomic binning, comparative biology and taxonomic classification.</title>
        <authorList>
            <person name="Goeker M."/>
        </authorList>
    </citation>
    <scope>NUCLEOTIDE SEQUENCE [LARGE SCALE GENOMIC DNA]</scope>
    <source>
        <strain evidence="8 10">DSM 12034</strain>
    </source>
</reference>
<dbReference type="CDD" id="cd02065">
    <property type="entry name" value="B12-binding_like"/>
    <property type="match status" value="1"/>
</dbReference>
<keyword evidence="4" id="KW-0804">Transcription</keyword>
<evidence type="ECO:0000256" key="1">
    <source>
        <dbReference type="ARBA" id="ARBA00022491"/>
    </source>
</evidence>
<evidence type="ECO:0000259" key="6">
    <source>
        <dbReference type="PROSITE" id="PS50937"/>
    </source>
</evidence>
<dbReference type="Pfam" id="PF02310">
    <property type="entry name" value="B12-binding"/>
    <property type="match status" value="1"/>
</dbReference>
<dbReference type="Pfam" id="PF02607">
    <property type="entry name" value="B12-binding_2"/>
    <property type="match status" value="1"/>
</dbReference>
<dbReference type="EMBL" id="SMAH01000014">
    <property type="protein sequence ID" value="TCS95401.1"/>
    <property type="molecule type" value="Genomic_DNA"/>
</dbReference>
<dbReference type="GO" id="GO:0046872">
    <property type="term" value="F:metal ion binding"/>
    <property type="evidence" value="ECO:0007669"/>
    <property type="project" value="InterPro"/>
</dbReference>
<protein>
    <submittedName>
        <fullName evidence="8">B12 binding protein</fullName>
    </submittedName>
    <submittedName>
        <fullName evidence="9">HTH-type transcriptional repressor CarH</fullName>
    </submittedName>
</protein>
<dbReference type="SUPFAM" id="SSF46955">
    <property type="entry name" value="Putative DNA-binding domain"/>
    <property type="match status" value="1"/>
</dbReference>
<evidence type="ECO:0000256" key="4">
    <source>
        <dbReference type="ARBA" id="ARBA00023163"/>
    </source>
</evidence>
<dbReference type="Pfam" id="PF13411">
    <property type="entry name" value="MerR_1"/>
    <property type="match status" value="1"/>
</dbReference>
<dbReference type="SMART" id="SM00422">
    <property type="entry name" value="HTH_MERR"/>
    <property type="match status" value="1"/>
</dbReference>
<sequence length="325" mass="35355">MSEQQPSDASSTDQAPTWTIADVERDTGIGKDTLRVWERRYGFPRPGRDAHGDRCYDTAQVQRLRLIRRLLDLGHRPGRVVGLPLTALQDLAARGPRVAPSTAPTPPHAQATVLAQWLGWLEADQGERVQQALRASLQQHGLAQTVQTLVAPMCVAVGEAWAQGRLGVYQEHLWTEVVQRTLREAIAALDAAPGTPKQAPRVLLTTTPGEPHLLGLLMAECFLALQGCERVVLGAQTPLIDIVTAARRLAVDVVGLSYSAYVGRRDLVDELVQLRTRLPDNVALWVGGAGAQRHGRALPPGVDVVAQAGDVARRVHAWRARHRAA</sequence>
<accession>A0A4R3L6A9</accession>
<evidence type="ECO:0000313" key="9">
    <source>
        <dbReference type="EMBL" id="TSE20014.1"/>
    </source>
</evidence>
<evidence type="ECO:0000313" key="10">
    <source>
        <dbReference type="Proteomes" id="UP000295536"/>
    </source>
</evidence>
<dbReference type="PROSITE" id="PS51332">
    <property type="entry name" value="B12_BINDING"/>
    <property type="match status" value="1"/>
</dbReference>
<keyword evidence="3" id="KW-0238">DNA-binding</keyword>
<evidence type="ECO:0000256" key="3">
    <source>
        <dbReference type="ARBA" id="ARBA00023125"/>
    </source>
</evidence>
<feature type="domain" description="HTH merR-type" evidence="6">
    <location>
        <begin position="17"/>
        <end position="74"/>
    </location>
</feature>
<dbReference type="AlphaFoldDB" id="A0A4R3L6A9"/>
<organism evidence="8 10">
    <name type="scientific">Tepidimonas ignava</name>
    <dbReference type="NCBI Taxonomy" id="114249"/>
    <lineage>
        <taxon>Bacteria</taxon>
        <taxon>Pseudomonadati</taxon>
        <taxon>Pseudomonadota</taxon>
        <taxon>Betaproteobacteria</taxon>
        <taxon>Burkholderiales</taxon>
        <taxon>Tepidimonas</taxon>
    </lineage>
</organism>
<dbReference type="EMBL" id="VJNC01000014">
    <property type="protein sequence ID" value="TSE20014.1"/>
    <property type="molecule type" value="Genomic_DNA"/>
</dbReference>
<dbReference type="InterPro" id="IPR003759">
    <property type="entry name" value="Cbl-bd_cap"/>
</dbReference>
<keyword evidence="1" id="KW-0678">Repressor</keyword>
<dbReference type="Gene3D" id="3.40.50.280">
    <property type="entry name" value="Cobalamin-binding domain"/>
    <property type="match status" value="1"/>
</dbReference>
<feature type="domain" description="B12-binding" evidence="7">
    <location>
        <begin position="199"/>
        <end position="325"/>
    </location>
</feature>
<dbReference type="GO" id="GO:0031419">
    <property type="term" value="F:cobalamin binding"/>
    <property type="evidence" value="ECO:0007669"/>
    <property type="project" value="InterPro"/>
</dbReference>
<evidence type="ECO:0000313" key="11">
    <source>
        <dbReference type="Proteomes" id="UP000315577"/>
    </source>
</evidence>
<gene>
    <name evidence="9" type="primary">carH</name>
    <name evidence="8" type="ORF">EDC36_11439</name>
    <name evidence="9" type="ORF">Tigna_02043</name>
</gene>
<dbReference type="InterPro" id="IPR006158">
    <property type="entry name" value="Cobalamin-bd"/>
</dbReference>
<dbReference type="SUPFAM" id="SSF52242">
    <property type="entry name" value="Cobalamin (vitamin B12)-binding domain"/>
    <property type="match status" value="1"/>
</dbReference>
<dbReference type="RefSeq" id="WP_132963277.1">
    <property type="nucleotide sequence ID" value="NZ_SMAH01000014.1"/>
</dbReference>
<dbReference type="Proteomes" id="UP000315577">
    <property type="component" value="Unassembled WGS sequence"/>
</dbReference>
<reference evidence="9 11" key="2">
    <citation type="submission" date="2019-07" db="EMBL/GenBank/DDBJ databases">
        <title>Tepidimonas ignava SPS-1037 draft genome.</title>
        <authorList>
            <person name="Da Costa M.S."/>
            <person name="Froufe H.J.C."/>
            <person name="Egas C."/>
            <person name="Albuquerque L."/>
        </authorList>
    </citation>
    <scope>NUCLEOTIDE SEQUENCE [LARGE SCALE GENOMIC DNA]</scope>
    <source>
        <strain evidence="9 11">SPS-1037</strain>
    </source>
</reference>
<dbReference type="Gene3D" id="1.10.1240.10">
    <property type="entry name" value="Methionine synthase domain"/>
    <property type="match status" value="1"/>
</dbReference>
<dbReference type="PANTHER" id="PTHR30204:SF69">
    <property type="entry name" value="MERR-FAMILY TRANSCRIPTIONAL REGULATOR"/>
    <property type="match status" value="1"/>
</dbReference>
<dbReference type="InterPro" id="IPR009061">
    <property type="entry name" value="DNA-bd_dom_put_sf"/>
</dbReference>